<evidence type="ECO:0000256" key="7">
    <source>
        <dbReference type="ARBA" id="ARBA00022989"/>
    </source>
</evidence>
<dbReference type="GO" id="GO:0015627">
    <property type="term" value="C:type II protein secretion system complex"/>
    <property type="evidence" value="ECO:0007669"/>
    <property type="project" value="InterPro"/>
</dbReference>
<dbReference type="Pfam" id="PF07963">
    <property type="entry name" value="N_methyl"/>
    <property type="match status" value="1"/>
</dbReference>
<dbReference type="Pfam" id="PF12019">
    <property type="entry name" value="GspH"/>
    <property type="match status" value="1"/>
</dbReference>
<evidence type="ECO:0000256" key="9">
    <source>
        <dbReference type="ARBA" id="ARBA00025772"/>
    </source>
</evidence>
<feature type="transmembrane region" description="Helical" evidence="11">
    <location>
        <begin position="15"/>
        <end position="37"/>
    </location>
</feature>
<proteinExistence type="inferred from homology"/>
<evidence type="ECO:0000256" key="3">
    <source>
        <dbReference type="ARBA" id="ARBA00022475"/>
    </source>
</evidence>
<evidence type="ECO:0000256" key="8">
    <source>
        <dbReference type="ARBA" id="ARBA00023136"/>
    </source>
</evidence>
<evidence type="ECO:0000256" key="11">
    <source>
        <dbReference type="SAM" id="Phobius"/>
    </source>
</evidence>
<evidence type="ECO:0000256" key="1">
    <source>
        <dbReference type="ARBA" id="ARBA00004377"/>
    </source>
</evidence>
<keyword evidence="5" id="KW-0997">Cell inner membrane</keyword>
<name>A0A5C5ZNZ9_9BACT</name>
<dbReference type="Gene3D" id="3.55.40.10">
    <property type="entry name" value="minor pseudopilin epsh domain"/>
    <property type="match status" value="1"/>
</dbReference>
<evidence type="ECO:0000313" key="14">
    <source>
        <dbReference type="Proteomes" id="UP000315440"/>
    </source>
</evidence>
<sequence length="160" mass="17389">MYSRDQRTARPPRCAAYTLLELIAVMLIVSILTAVVAPRYYEAIDHRDADTAARRMAADMRLARSEAIRKSQPVVVRFADDSASYELEGVSHLDRAGQSNITTLGSNAERARIGSADFGGGRVVTFDPFGRPSVTGTVTINSGDTTRSVQLRADGRVDVN</sequence>
<evidence type="ECO:0000259" key="12">
    <source>
        <dbReference type="Pfam" id="PF12019"/>
    </source>
</evidence>
<dbReference type="OrthoDB" id="10012493at2"/>
<keyword evidence="4" id="KW-0488">Methylation</keyword>
<keyword evidence="3" id="KW-1003">Cell membrane</keyword>
<evidence type="ECO:0000256" key="10">
    <source>
        <dbReference type="ARBA" id="ARBA00030775"/>
    </source>
</evidence>
<dbReference type="InterPro" id="IPR045584">
    <property type="entry name" value="Pilin-like"/>
</dbReference>
<evidence type="ECO:0000313" key="13">
    <source>
        <dbReference type="EMBL" id="TWT88908.1"/>
    </source>
</evidence>
<dbReference type="GO" id="GO:0015628">
    <property type="term" value="P:protein secretion by the type II secretion system"/>
    <property type="evidence" value="ECO:0007669"/>
    <property type="project" value="InterPro"/>
</dbReference>
<reference evidence="13 14" key="1">
    <citation type="submission" date="2019-02" db="EMBL/GenBank/DDBJ databases">
        <title>Deep-cultivation of Planctomycetes and their phenomic and genomic characterization uncovers novel biology.</title>
        <authorList>
            <person name="Wiegand S."/>
            <person name="Jogler M."/>
            <person name="Boedeker C."/>
            <person name="Pinto D."/>
            <person name="Vollmers J."/>
            <person name="Rivas-Marin E."/>
            <person name="Kohn T."/>
            <person name="Peeters S.H."/>
            <person name="Heuer A."/>
            <person name="Rast P."/>
            <person name="Oberbeckmann S."/>
            <person name="Bunk B."/>
            <person name="Jeske O."/>
            <person name="Meyerdierks A."/>
            <person name="Storesund J.E."/>
            <person name="Kallscheuer N."/>
            <person name="Luecker S."/>
            <person name="Lage O.M."/>
            <person name="Pohl T."/>
            <person name="Merkel B.J."/>
            <person name="Hornburger P."/>
            <person name="Mueller R.-W."/>
            <person name="Bruemmer F."/>
            <person name="Labrenz M."/>
            <person name="Spormann A.M."/>
            <person name="Op Den Camp H."/>
            <person name="Overmann J."/>
            <person name="Amann R."/>
            <person name="Jetten M.S.M."/>
            <person name="Mascher T."/>
            <person name="Medema M.H."/>
            <person name="Devos D.P."/>
            <person name="Kaster A.-K."/>
            <person name="Ovreas L."/>
            <person name="Rohde M."/>
            <person name="Galperin M.Y."/>
            <person name="Jogler C."/>
        </authorList>
    </citation>
    <scope>NUCLEOTIDE SEQUENCE [LARGE SCALE GENOMIC DNA]</scope>
    <source>
        <strain evidence="13 14">Mal64</strain>
    </source>
</reference>
<dbReference type="InterPro" id="IPR012902">
    <property type="entry name" value="N_methyl_site"/>
</dbReference>
<keyword evidence="7 11" id="KW-1133">Transmembrane helix</keyword>
<dbReference type="GO" id="GO:0005886">
    <property type="term" value="C:plasma membrane"/>
    <property type="evidence" value="ECO:0007669"/>
    <property type="project" value="UniProtKB-SubCell"/>
</dbReference>
<dbReference type="AlphaFoldDB" id="A0A5C5ZNZ9"/>
<dbReference type="Proteomes" id="UP000315440">
    <property type="component" value="Unassembled WGS sequence"/>
</dbReference>
<feature type="domain" description="General secretion pathway GspH" evidence="12">
    <location>
        <begin position="52"/>
        <end position="154"/>
    </location>
</feature>
<dbReference type="RefSeq" id="WP_146400372.1">
    <property type="nucleotide sequence ID" value="NZ_SJPQ01000002.1"/>
</dbReference>
<keyword evidence="14" id="KW-1185">Reference proteome</keyword>
<accession>A0A5C5ZNZ9</accession>
<dbReference type="EMBL" id="SJPQ01000002">
    <property type="protein sequence ID" value="TWT88908.1"/>
    <property type="molecule type" value="Genomic_DNA"/>
</dbReference>
<evidence type="ECO:0000256" key="2">
    <source>
        <dbReference type="ARBA" id="ARBA00021549"/>
    </source>
</evidence>
<keyword evidence="6 11" id="KW-0812">Transmembrane</keyword>
<keyword evidence="8 11" id="KW-0472">Membrane</keyword>
<dbReference type="SUPFAM" id="SSF54523">
    <property type="entry name" value="Pili subunits"/>
    <property type="match status" value="1"/>
</dbReference>
<dbReference type="NCBIfam" id="TIGR02532">
    <property type="entry name" value="IV_pilin_GFxxxE"/>
    <property type="match status" value="1"/>
</dbReference>
<evidence type="ECO:0000256" key="5">
    <source>
        <dbReference type="ARBA" id="ARBA00022519"/>
    </source>
</evidence>
<comment type="similarity">
    <text evidence="9">Belongs to the GSP H family.</text>
</comment>
<comment type="caution">
    <text evidence="13">The sequence shown here is derived from an EMBL/GenBank/DDBJ whole genome shotgun (WGS) entry which is preliminary data.</text>
</comment>
<organism evidence="13 14">
    <name type="scientific">Pseudobythopirellula maris</name>
    <dbReference type="NCBI Taxonomy" id="2527991"/>
    <lineage>
        <taxon>Bacteria</taxon>
        <taxon>Pseudomonadati</taxon>
        <taxon>Planctomycetota</taxon>
        <taxon>Planctomycetia</taxon>
        <taxon>Pirellulales</taxon>
        <taxon>Lacipirellulaceae</taxon>
        <taxon>Pseudobythopirellula</taxon>
    </lineage>
</organism>
<gene>
    <name evidence="13" type="ORF">Mal64_23980</name>
</gene>
<protein>
    <recommendedName>
        <fullName evidence="2">Type II secretion system protein H</fullName>
    </recommendedName>
    <alternativeName>
        <fullName evidence="10">General secretion pathway protein H</fullName>
    </alternativeName>
</protein>
<evidence type="ECO:0000256" key="4">
    <source>
        <dbReference type="ARBA" id="ARBA00022481"/>
    </source>
</evidence>
<comment type="subcellular location">
    <subcellularLocation>
        <location evidence="1">Cell inner membrane</location>
        <topology evidence="1">Single-pass membrane protein</topology>
    </subcellularLocation>
</comment>
<dbReference type="InterPro" id="IPR022346">
    <property type="entry name" value="T2SS_GspH"/>
</dbReference>
<evidence type="ECO:0000256" key="6">
    <source>
        <dbReference type="ARBA" id="ARBA00022692"/>
    </source>
</evidence>